<dbReference type="GO" id="GO:0008270">
    <property type="term" value="F:zinc ion binding"/>
    <property type="evidence" value="ECO:0007669"/>
    <property type="project" value="UniProtKB-KW"/>
</dbReference>
<dbReference type="GO" id="GO:0003682">
    <property type="term" value="F:chromatin binding"/>
    <property type="evidence" value="ECO:0007669"/>
    <property type="project" value="TreeGrafter"/>
</dbReference>
<dbReference type="PANTHER" id="PTHR12374:SF20">
    <property type="entry name" value="TRANSCRIPTIONAL ADAPTER 2-ALPHA"/>
    <property type="match status" value="1"/>
</dbReference>
<feature type="compositionally biased region" description="Basic residues" evidence="5">
    <location>
        <begin position="152"/>
        <end position="167"/>
    </location>
</feature>
<dbReference type="PROSITE" id="PS50135">
    <property type="entry name" value="ZF_ZZ_2"/>
    <property type="match status" value="1"/>
</dbReference>
<gene>
    <name evidence="9" type="ORF">QTG54_001923</name>
</gene>
<comment type="caution">
    <text evidence="9">The sequence shown here is derived from an EMBL/GenBank/DDBJ whole genome shotgun (WGS) entry which is preliminary data.</text>
</comment>
<evidence type="ECO:0000256" key="4">
    <source>
        <dbReference type="PROSITE-ProRule" id="PRU00228"/>
    </source>
</evidence>
<dbReference type="Gene3D" id="1.10.10.60">
    <property type="entry name" value="Homeodomain-like"/>
    <property type="match status" value="1"/>
</dbReference>
<dbReference type="PANTHER" id="PTHR12374">
    <property type="entry name" value="TRANSCRIPTIONAL ADAPTOR 2 ADA2 -RELATED"/>
    <property type="match status" value="1"/>
</dbReference>
<organism evidence="9 10">
    <name type="scientific">Skeletonema marinoi</name>
    <dbReference type="NCBI Taxonomy" id="267567"/>
    <lineage>
        <taxon>Eukaryota</taxon>
        <taxon>Sar</taxon>
        <taxon>Stramenopiles</taxon>
        <taxon>Ochrophyta</taxon>
        <taxon>Bacillariophyta</taxon>
        <taxon>Coscinodiscophyceae</taxon>
        <taxon>Thalassiosirophycidae</taxon>
        <taxon>Thalassiosirales</taxon>
        <taxon>Skeletonemataceae</taxon>
        <taxon>Skeletonema</taxon>
        <taxon>Skeletonema marinoi-dohrnii complex</taxon>
    </lineage>
</organism>
<evidence type="ECO:0000259" key="6">
    <source>
        <dbReference type="PROSITE" id="PS50090"/>
    </source>
</evidence>
<dbReference type="GO" id="GO:0003713">
    <property type="term" value="F:transcription coactivator activity"/>
    <property type="evidence" value="ECO:0007669"/>
    <property type="project" value="TreeGrafter"/>
</dbReference>
<feature type="region of interest" description="Disordered" evidence="5">
    <location>
        <begin position="442"/>
        <end position="491"/>
    </location>
</feature>
<evidence type="ECO:0000259" key="7">
    <source>
        <dbReference type="PROSITE" id="PS50135"/>
    </source>
</evidence>
<reference evidence="9" key="1">
    <citation type="submission" date="2023-06" db="EMBL/GenBank/DDBJ databases">
        <title>Survivors Of The Sea: Transcriptome response of Skeletonema marinoi to long-term dormancy.</title>
        <authorList>
            <person name="Pinder M.I.M."/>
            <person name="Kourtchenko O."/>
            <person name="Robertson E.K."/>
            <person name="Larsson T."/>
            <person name="Maumus F."/>
            <person name="Osuna-Cruz C.M."/>
            <person name="Vancaester E."/>
            <person name="Stenow R."/>
            <person name="Vandepoele K."/>
            <person name="Ploug H."/>
            <person name="Bruchert V."/>
            <person name="Godhe A."/>
            <person name="Topel M."/>
        </authorList>
    </citation>
    <scope>NUCLEOTIDE SEQUENCE</scope>
    <source>
        <strain evidence="9">R05AC</strain>
    </source>
</reference>
<evidence type="ECO:0000313" key="9">
    <source>
        <dbReference type="EMBL" id="KAK1747960.1"/>
    </source>
</evidence>
<dbReference type="InterPro" id="IPR043145">
    <property type="entry name" value="Znf_ZZ_sf"/>
</dbReference>
<feature type="region of interest" description="Disordered" evidence="5">
    <location>
        <begin position="137"/>
        <end position="191"/>
    </location>
</feature>
<dbReference type="Gene3D" id="1.10.10.10">
    <property type="entry name" value="Winged helix-like DNA-binding domain superfamily/Winged helix DNA-binding domain"/>
    <property type="match status" value="1"/>
</dbReference>
<name>A0AAD9DJG2_9STRA</name>
<protein>
    <submittedName>
        <fullName evidence="9">Transcriptional adapter 2-alpha</fullName>
    </submittedName>
</protein>
<evidence type="ECO:0000256" key="5">
    <source>
        <dbReference type="SAM" id="MobiDB-lite"/>
    </source>
</evidence>
<feature type="domain" description="Myb-like" evidence="6">
    <location>
        <begin position="362"/>
        <end position="425"/>
    </location>
</feature>
<dbReference type="GO" id="GO:0006338">
    <property type="term" value="P:chromatin remodeling"/>
    <property type="evidence" value="ECO:0007669"/>
    <property type="project" value="TreeGrafter"/>
</dbReference>
<dbReference type="InterPro" id="IPR036388">
    <property type="entry name" value="WH-like_DNA-bd_sf"/>
</dbReference>
<dbReference type="InterPro" id="IPR017884">
    <property type="entry name" value="SANT_dom"/>
</dbReference>
<dbReference type="CDD" id="cd02335">
    <property type="entry name" value="ZZ_ADA2"/>
    <property type="match status" value="1"/>
</dbReference>
<dbReference type="Gene3D" id="3.30.60.90">
    <property type="match status" value="1"/>
</dbReference>
<keyword evidence="10" id="KW-1185">Reference proteome</keyword>
<dbReference type="InterPro" id="IPR041983">
    <property type="entry name" value="ADA2-like_ZZ"/>
</dbReference>
<dbReference type="AlphaFoldDB" id="A0AAD9DJG2"/>
<dbReference type="SUPFAM" id="SSF46689">
    <property type="entry name" value="Homeodomain-like"/>
    <property type="match status" value="2"/>
</dbReference>
<evidence type="ECO:0000256" key="1">
    <source>
        <dbReference type="ARBA" id="ARBA00022723"/>
    </source>
</evidence>
<keyword evidence="1" id="KW-0479">Metal-binding</keyword>
<dbReference type="Proteomes" id="UP001224775">
    <property type="component" value="Unassembled WGS sequence"/>
</dbReference>
<feature type="compositionally biased region" description="Basic and acidic residues" evidence="5">
    <location>
        <begin position="1"/>
        <end position="13"/>
    </location>
</feature>
<dbReference type="SMART" id="SM00717">
    <property type="entry name" value="SANT"/>
    <property type="match status" value="1"/>
</dbReference>
<dbReference type="FunFam" id="1.10.10.10:FF:000087">
    <property type="entry name" value="Transcriptional adapter 2"/>
    <property type="match status" value="1"/>
</dbReference>
<dbReference type="PROSITE" id="PS51293">
    <property type="entry name" value="SANT"/>
    <property type="match status" value="1"/>
</dbReference>
<evidence type="ECO:0000256" key="3">
    <source>
        <dbReference type="ARBA" id="ARBA00022833"/>
    </source>
</evidence>
<keyword evidence="2 4" id="KW-0863">Zinc-finger</keyword>
<feature type="compositionally biased region" description="Basic and acidic residues" evidence="5">
    <location>
        <begin position="796"/>
        <end position="806"/>
    </location>
</feature>
<feature type="region of interest" description="Disordered" evidence="5">
    <location>
        <begin position="240"/>
        <end position="263"/>
    </location>
</feature>
<dbReference type="SMART" id="SM00291">
    <property type="entry name" value="ZnF_ZZ"/>
    <property type="match status" value="1"/>
</dbReference>
<feature type="compositionally biased region" description="Acidic residues" evidence="5">
    <location>
        <begin position="302"/>
        <end position="313"/>
    </location>
</feature>
<proteinExistence type="predicted"/>
<dbReference type="Pfam" id="PF25299">
    <property type="entry name" value="ZZ_ADA2"/>
    <property type="match status" value="1"/>
</dbReference>
<dbReference type="Pfam" id="PF00249">
    <property type="entry name" value="Myb_DNA-binding"/>
    <property type="match status" value="1"/>
</dbReference>
<dbReference type="GO" id="GO:0006357">
    <property type="term" value="P:regulation of transcription by RNA polymerase II"/>
    <property type="evidence" value="ECO:0007669"/>
    <property type="project" value="TreeGrafter"/>
</dbReference>
<keyword evidence="3" id="KW-0862">Zinc</keyword>
<feature type="domain" description="ZZ-type" evidence="7">
    <location>
        <begin position="64"/>
        <end position="116"/>
    </location>
</feature>
<accession>A0AAD9DJG2</accession>
<feature type="compositionally biased region" description="Low complexity" evidence="5">
    <location>
        <begin position="16"/>
        <end position="45"/>
    </location>
</feature>
<dbReference type="Pfam" id="PF22941">
    <property type="entry name" value="TADA2A-like_3rd"/>
    <property type="match status" value="1"/>
</dbReference>
<dbReference type="PROSITE" id="PS50090">
    <property type="entry name" value="MYB_LIKE"/>
    <property type="match status" value="1"/>
</dbReference>
<dbReference type="SUPFAM" id="SSF57850">
    <property type="entry name" value="RING/U-box"/>
    <property type="match status" value="1"/>
</dbReference>
<dbReference type="InterPro" id="IPR001005">
    <property type="entry name" value="SANT/Myb"/>
</dbReference>
<dbReference type="PROSITE" id="PS01357">
    <property type="entry name" value="ZF_ZZ_1"/>
    <property type="match status" value="1"/>
</dbReference>
<sequence>MLTHKQPPEHPRSDGAAAASSKETKAASRNNNSITINDTNNNSNNKQQQGKKPRPLVLLGAKPRGLYECDYCSTDLTRAPRIRCANCPDFDLCLECFATEDHERMAQYKRDEEVRKRAQAAAAASLEVGGEAAAAATVTGQQQGQSKGGGKGGKKARGRGGNKRGRSGSKGTDTESESPKTPWEEDNADPDALGSYVGGVWVPYFRHKPDHGYIVADSTRYMLCPSFRGVKPVEFVEITENTSNSEGGEGKKKEINSSDGNTDIVMKDVEMTDVGTSNKEGAANEEVTSAAAGSDALKDAPEPNEDTTTDEQEEKLPSQEPPTTANDVKHDLNIKIESKQVDEPPQKQPAAATGYSVMDDPKNAWTAEEDLRLLDAILTCGLGNWPEIAEHVNGGTNGEGGVPGEGVAVGGKTDKRCMERYLDDFLGRFGYILPPYTMVPVESKDNDSKNTGGEAQDSAAALDTSEEDESGSMARKRPRRSIAGDSYDESAPGFKKTKFRVVPTEELDSSNNVWPYPYIPDNTGAKIGDEVARDLWYRSEQSFFRQTSNASSKLDVDTIRKEFMERRAQNMAGYEAKVLPPRLEDIKSMHGAELAGYMPRRGDFDMEWQNEAEKTIAEMEFSSDDTKADQDLKLDVIRIFNSKLDEREKRKQFIVDHKLLNYRENQEEMWKREPDERHLVQRMRLFARFHTYEEHESFVQKVLEAKRLRKEIAKLQMYRRIGISSLADAEKYELDKARRQFHKDAWLKKDAENKKAKAEAAYAAKQGVIDGDVSGIEEKAEFAANQSLQVWKQFSTRHDEQKKPDNEGTTAGADGAVVQSQDKFVIKGKPGYELLSKKEVGLCKRLRILPQTYLDVKKALLSQSLAAGVWKKGQSNTVFKIDINQRDNIVDFVMEAGWIESRPKIAD</sequence>
<dbReference type="EMBL" id="JATAAI010000002">
    <property type="protein sequence ID" value="KAK1747960.1"/>
    <property type="molecule type" value="Genomic_DNA"/>
</dbReference>
<dbReference type="InterPro" id="IPR000433">
    <property type="entry name" value="Znf_ZZ"/>
</dbReference>
<feature type="domain" description="SANT" evidence="8">
    <location>
        <begin position="360"/>
        <end position="394"/>
    </location>
</feature>
<evidence type="ECO:0000259" key="8">
    <source>
        <dbReference type="PROSITE" id="PS51293"/>
    </source>
</evidence>
<evidence type="ECO:0000256" key="2">
    <source>
        <dbReference type="ARBA" id="ARBA00022771"/>
    </source>
</evidence>
<feature type="region of interest" description="Disordered" evidence="5">
    <location>
        <begin position="795"/>
        <end position="814"/>
    </location>
</feature>
<evidence type="ECO:0000313" key="10">
    <source>
        <dbReference type="Proteomes" id="UP001224775"/>
    </source>
</evidence>
<feature type="region of interest" description="Disordered" evidence="5">
    <location>
        <begin position="1"/>
        <end position="55"/>
    </location>
</feature>
<dbReference type="InterPro" id="IPR055141">
    <property type="entry name" value="TADA2A_B-like_dom"/>
</dbReference>
<feature type="compositionally biased region" description="Basic and acidic residues" evidence="5">
    <location>
        <begin position="327"/>
        <end position="345"/>
    </location>
</feature>
<dbReference type="GO" id="GO:0005634">
    <property type="term" value="C:nucleus"/>
    <property type="evidence" value="ECO:0007669"/>
    <property type="project" value="TreeGrafter"/>
</dbReference>
<feature type="region of interest" description="Disordered" evidence="5">
    <location>
        <begin position="277"/>
        <end position="358"/>
    </location>
</feature>
<dbReference type="InterPro" id="IPR009057">
    <property type="entry name" value="Homeodomain-like_sf"/>
</dbReference>
<dbReference type="CDD" id="cd00167">
    <property type="entry name" value="SANT"/>
    <property type="match status" value="1"/>
</dbReference>